<dbReference type="Gene3D" id="3.40.50.300">
    <property type="entry name" value="P-loop containing nucleotide triphosphate hydrolases"/>
    <property type="match status" value="3"/>
</dbReference>
<dbReference type="PROSITE" id="PS51192">
    <property type="entry name" value="HELICASE_ATP_BIND_1"/>
    <property type="match status" value="1"/>
</dbReference>
<evidence type="ECO:0000256" key="10">
    <source>
        <dbReference type="SAM" id="Coils"/>
    </source>
</evidence>
<dbReference type="SUPFAM" id="SSF52540">
    <property type="entry name" value="P-loop containing nucleoside triphosphate hydrolases"/>
    <property type="match status" value="2"/>
</dbReference>
<evidence type="ECO:0000256" key="7">
    <source>
        <dbReference type="ARBA" id="ARBA00023235"/>
    </source>
</evidence>
<organism evidence="14 15">
    <name type="scientific">Modicella reniformis</name>
    <dbReference type="NCBI Taxonomy" id="1440133"/>
    <lineage>
        <taxon>Eukaryota</taxon>
        <taxon>Fungi</taxon>
        <taxon>Fungi incertae sedis</taxon>
        <taxon>Mucoromycota</taxon>
        <taxon>Mortierellomycotina</taxon>
        <taxon>Mortierellomycetes</taxon>
        <taxon>Mortierellales</taxon>
        <taxon>Mortierellaceae</taxon>
        <taxon>Modicella</taxon>
    </lineage>
</organism>
<feature type="domain" description="Helicase C-terminal" evidence="13">
    <location>
        <begin position="351"/>
        <end position="440"/>
    </location>
</feature>
<keyword evidence="4" id="KW-0347">Helicase</keyword>
<keyword evidence="7" id="KW-0413">Isomerase</keyword>
<dbReference type="AlphaFoldDB" id="A0A9P6JH25"/>
<evidence type="ECO:0000256" key="1">
    <source>
        <dbReference type="ARBA" id="ARBA00005446"/>
    </source>
</evidence>
<feature type="coiled-coil region" evidence="10">
    <location>
        <begin position="7"/>
        <end position="41"/>
    </location>
</feature>
<dbReference type="PROSITE" id="PS51194">
    <property type="entry name" value="HELICASE_CTER"/>
    <property type="match status" value="1"/>
</dbReference>
<dbReference type="NCBIfam" id="TIGR00614">
    <property type="entry name" value="recQ_fam"/>
    <property type="match status" value="1"/>
</dbReference>
<accession>A0A9P6JH25</accession>
<keyword evidence="6" id="KW-0238">DNA-binding</keyword>
<dbReference type="PANTHER" id="PTHR13710">
    <property type="entry name" value="DNA HELICASE RECQ FAMILY MEMBER"/>
    <property type="match status" value="1"/>
</dbReference>
<evidence type="ECO:0000259" key="13">
    <source>
        <dbReference type="PROSITE" id="PS51194"/>
    </source>
</evidence>
<evidence type="ECO:0000256" key="6">
    <source>
        <dbReference type="ARBA" id="ARBA00023125"/>
    </source>
</evidence>
<comment type="similarity">
    <text evidence="1">Belongs to the helicase family. RecQ subfamily.</text>
</comment>
<dbReference type="Pfam" id="PF00271">
    <property type="entry name" value="Helicase_C"/>
    <property type="match status" value="1"/>
</dbReference>
<feature type="non-terminal residue" evidence="14">
    <location>
        <position position="440"/>
    </location>
</feature>
<keyword evidence="10" id="KW-0175">Coiled coil</keyword>
<feature type="domain" description="Helicase ATP-binding" evidence="12">
    <location>
        <begin position="104"/>
        <end position="319"/>
    </location>
</feature>
<dbReference type="Pfam" id="PF00270">
    <property type="entry name" value="DEAD"/>
    <property type="match status" value="2"/>
</dbReference>
<dbReference type="GO" id="GO:0005737">
    <property type="term" value="C:cytoplasm"/>
    <property type="evidence" value="ECO:0007669"/>
    <property type="project" value="TreeGrafter"/>
</dbReference>
<reference evidence="14" key="1">
    <citation type="journal article" date="2020" name="Fungal Divers.">
        <title>Resolving the Mortierellaceae phylogeny through synthesis of multi-gene phylogenetics and phylogenomics.</title>
        <authorList>
            <person name="Vandepol N."/>
            <person name="Liber J."/>
            <person name="Desiro A."/>
            <person name="Na H."/>
            <person name="Kennedy M."/>
            <person name="Barry K."/>
            <person name="Grigoriev I.V."/>
            <person name="Miller A.N."/>
            <person name="O'Donnell K."/>
            <person name="Stajich J.E."/>
            <person name="Bonito G."/>
        </authorList>
    </citation>
    <scope>NUCLEOTIDE SEQUENCE</scope>
    <source>
        <strain evidence="14">MES-2147</strain>
    </source>
</reference>
<evidence type="ECO:0000256" key="9">
    <source>
        <dbReference type="ARBA" id="ARBA00034808"/>
    </source>
</evidence>
<keyword evidence="2" id="KW-0547">Nucleotide-binding</keyword>
<dbReference type="EC" id="5.6.2.4" evidence="9"/>
<dbReference type="GO" id="GO:0003677">
    <property type="term" value="F:DNA binding"/>
    <property type="evidence" value="ECO:0007669"/>
    <property type="project" value="UniProtKB-KW"/>
</dbReference>
<evidence type="ECO:0000256" key="2">
    <source>
        <dbReference type="ARBA" id="ARBA00022741"/>
    </source>
</evidence>
<dbReference type="EMBL" id="JAAAHW010004136">
    <property type="protein sequence ID" value="KAF9978245.1"/>
    <property type="molecule type" value="Genomic_DNA"/>
</dbReference>
<dbReference type="InterPro" id="IPR027417">
    <property type="entry name" value="P-loop_NTPase"/>
</dbReference>
<protein>
    <recommendedName>
        <fullName evidence="9">DNA 3'-5' helicase</fullName>
        <ecNumber evidence="9">5.6.2.4</ecNumber>
    </recommendedName>
</protein>
<dbReference type="SMART" id="SM00487">
    <property type="entry name" value="DEXDc"/>
    <property type="match status" value="1"/>
</dbReference>
<dbReference type="GO" id="GO:0043138">
    <property type="term" value="F:3'-5' DNA helicase activity"/>
    <property type="evidence" value="ECO:0007669"/>
    <property type="project" value="UniProtKB-EC"/>
</dbReference>
<dbReference type="PANTHER" id="PTHR13710:SF105">
    <property type="entry name" value="ATP-DEPENDENT DNA HELICASE Q1"/>
    <property type="match status" value="1"/>
</dbReference>
<proteinExistence type="inferred from homology"/>
<dbReference type="InterPro" id="IPR004589">
    <property type="entry name" value="DNA_helicase_ATP-dep_RecQ"/>
</dbReference>
<keyword evidence="3" id="KW-0378">Hydrolase</keyword>
<dbReference type="GO" id="GO:0009378">
    <property type="term" value="F:four-way junction helicase activity"/>
    <property type="evidence" value="ECO:0007669"/>
    <property type="project" value="TreeGrafter"/>
</dbReference>
<evidence type="ECO:0000256" key="8">
    <source>
        <dbReference type="ARBA" id="ARBA00034617"/>
    </source>
</evidence>
<evidence type="ECO:0000256" key="3">
    <source>
        <dbReference type="ARBA" id="ARBA00022801"/>
    </source>
</evidence>
<dbReference type="InterPro" id="IPR001650">
    <property type="entry name" value="Helicase_C-like"/>
</dbReference>
<dbReference type="Proteomes" id="UP000749646">
    <property type="component" value="Unassembled WGS sequence"/>
</dbReference>
<dbReference type="GO" id="GO:0005524">
    <property type="term" value="F:ATP binding"/>
    <property type="evidence" value="ECO:0007669"/>
    <property type="project" value="UniProtKB-KW"/>
</dbReference>
<feature type="region of interest" description="Disordered" evidence="11">
    <location>
        <begin position="180"/>
        <end position="222"/>
    </location>
</feature>
<dbReference type="OrthoDB" id="10261556at2759"/>
<comment type="catalytic activity">
    <reaction evidence="8">
        <text>Couples ATP hydrolysis with the unwinding of duplex DNA by translocating in the 3'-5' direction.</text>
        <dbReference type="EC" id="5.6.2.4"/>
    </reaction>
</comment>
<dbReference type="GO" id="GO:0016787">
    <property type="term" value="F:hydrolase activity"/>
    <property type="evidence" value="ECO:0007669"/>
    <property type="project" value="UniProtKB-KW"/>
</dbReference>
<feature type="compositionally biased region" description="Low complexity" evidence="11">
    <location>
        <begin position="203"/>
        <end position="213"/>
    </location>
</feature>
<dbReference type="InterPro" id="IPR011545">
    <property type="entry name" value="DEAD/DEAH_box_helicase_dom"/>
</dbReference>
<name>A0A9P6JH25_9FUNG</name>
<evidence type="ECO:0000256" key="11">
    <source>
        <dbReference type="SAM" id="MobiDB-lite"/>
    </source>
</evidence>
<evidence type="ECO:0000256" key="5">
    <source>
        <dbReference type="ARBA" id="ARBA00022840"/>
    </source>
</evidence>
<evidence type="ECO:0000256" key="4">
    <source>
        <dbReference type="ARBA" id="ARBA00022806"/>
    </source>
</evidence>
<dbReference type="GO" id="GO:0005694">
    <property type="term" value="C:chromosome"/>
    <property type="evidence" value="ECO:0007669"/>
    <property type="project" value="TreeGrafter"/>
</dbReference>
<evidence type="ECO:0000313" key="14">
    <source>
        <dbReference type="EMBL" id="KAF9978245.1"/>
    </source>
</evidence>
<evidence type="ECO:0000259" key="12">
    <source>
        <dbReference type="PROSITE" id="PS51192"/>
    </source>
</evidence>
<sequence length="440" mass="48944">MEASTDNSATQDELAAIEQELSAIENQITDLKCRRIELEEYRDSLLASLSSTTTSSSTAGPYESQAIKEKDYSQDNFSWSADLKRLARLHWNITTWRDKQLHAMNASLHGRDTFVLMPTGGGKSLCYQLPALVTPGITLVVSPLLSLIRDQAFHLEEASIGVGMLTSSTTKEDYNRIMDAILGPNPSKGNASKGRTKHPVAQSSSSNSSCSTSRNTEQEETQSLNDSIKLVYVTPEKISSSKRFMSQLEKVYTKGRLARIVVDECHCCSNLGHDFRPDYKKLGILRVLFPNTPIMALTATASHSVIQSVLSVLNLSPIQPGGTLLFDSPLFRPNLSYRVLTRPSSNEETFQFLAKYIQIRHQRASGIIYCLSKKDTHVFAQGIYQGSGGRIQSRAYHADVEEQEKELVHEQWRGGRIQVVCATIAFGLGINYPHVRFVIH</sequence>
<dbReference type="InterPro" id="IPR014001">
    <property type="entry name" value="Helicase_ATP-bd"/>
</dbReference>
<comment type="caution">
    <text evidence="14">The sequence shown here is derived from an EMBL/GenBank/DDBJ whole genome shotgun (WGS) entry which is preliminary data.</text>
</comment>
<keyword evidence="5" id="KW-0067">ATP-binding</keyword>
<keyword evidence="15" id="KW-1185">Reference proteome</keyword>
<evidence type="ECO:0000313" key="15">
    <source>
        <dbReference type="Proteomes" id="UP000749646"/>
    </source>
</evidence>
<gene>
    <name evidence="14" type="ORF">BGZ65_007074</name>
</gene>
<dbReference type="GO" id="GO:0000724">
    <property type="term" value="P:double-strand break repair via homologous recombination"/>
    <property type="evidence" value="ECO:0007669"/>
    <property type="project" value="TreeGrafter"/>
</dbReference>